<gene>
    <name evidence="3" type="ORF">LTR78_010092</name>
</gene>
<accession>A0AAE0TQD3</accession>
<dbReference type="Proteomes" id="UP001274830">
    <property type="component" value="Unassembled WGS sequence"/>
</dbReference>
<dbReference type="SUPFAM" id="SSF54593">
    <property type="entry name" value="Glyoxalase/Bleomycin resistance protein/Dihydroxybiphenyl dioxygenase"/>
    <property type="match status" value="1"/>
</dbReference>
<sequence length="204" mass="23131">MSTTDNSTKVLSPTKLAHVVLHTHQYDRMLQFYTRFLGANIVFENGHLAFLSYDEEHHRIAIISIPGMKEKDPQTSGLGHISFAYDSLKDLCASYKQRKMLGMEPGWCVNHGPTTSLYYCDPDGNSIEIQVDNFETNGEATAFMMASFERNPLGVDFDIEELCRKVERGEDEGELKRPKVEIVRNRPEDLVRAARLMQQGTTGL</sequence>
<organism evidence="3 4">
    <name type="scientific">Recurvomyces mirabilis</name>
    <dbReference type="NCBI Taxonomy" id="574656"/>
    <lineage>
        <taxon>Eukaryota</taxon>
        <taxon>Fungi</taxon>
        <taxon>Dikarya</taxon>
        <taxon>Ascomycota</taxon>
        <taxon>Pezizomycotina</taxon>
        <taxon>Dothideomycetes</taxon>
        <taxon>Dothideomycetidae</taxon>
        <taxon>Mycosphaerellales</taxon>
        <taxon>Teratosphaeriaceae</taxon>
        <taxon>Recurvomyces</taxon>
    </lineage>
</organism>
<keyword evidence="4" id="KW-1185">Reference proteome</keyword>
<dbReference type="PANTHER" id="PTHR21366:SF14">
    <property type="entry name" value="GLYOXALASE DOMAIN-CONTAINING PROTEIN 5"/>
    <property type="match status" value="1"/>
</dbReference>
<protein>
    <recommendedName>
        <fullName evidence="2">VOC domain-containing protein</fullName>
    </recommendedName>
</protein>
<evidence type="ECO:0000313" key="4">
    <source>
        <dbReference type="Proteomes" id="UP001274830"/>
    </source>
</evidence>
<dbReference type="InterPro" id="IPR050383">
    <property type="entry name" value="GlyoxalaseI/FosfomycinResist"/>
</dbReference>
<dbReference type="PROSITE" id="PS51819">
    <property type="entry name" value="VOC"/>
    <property type="match status" value="1"/>
</dbReference>
<comment type="caution">
    <text evidence="3">The sequence shown here is derived from an EMBL/GenBank/DDBJ whole genome shotgun (WGS) entry which is preliminary data.</text>
</comment>
<dbReference type="EMBL" id="JAUTXT010000064">
    <property type="protein sequence ID" value="KAK3670061.1"/>
    <property type="molecule type" value="Genomic_DNA"/>
</dbReference>
<comment type="similarity">
    <text evidence="1">Belongs to the glyoxalase I family.</text>
</comment>
<evidence type="ECO:0000313" key="3">
    <source>
        <dbReference type="EMBL" id="KAK3670061.1"/>
    </source>
</evidence>
<name>A0AAE0TQD3_9PEZI</name>
<dbReference type="AlphaFoldDB" id="A0AAE0TQD3"/>
<evidence type="ECO:0000256" key="1">
    <source>
        <dbReference type="ARBA" id="ARBA00010363"/>
    </source>
</evidence>
<feature type="domain" description="VOC" evidence="2">
    <location>
        <begin position="15"/>
        <end position="132"/>
    </location>
</feature>
<proteinExistence type="inferred from homology"/>
<dbReference type="Pfam" id="PF00903">
    <property type="entry name" value="Glyoxalase"/>
    <property type="match status" value="1"/>
</dbReference>
<reference evidence="3" key="1">
    <citation type="submission" date="2023-07" db="EMBL/GenBank/DDBJ databases">
        <title>Black Yeasts Isolated from many extreme environments.</title>
        <authorList>
            <person name="Coleine C."/>
            <person name="Stajich J.E."/>
            <person name="Selbmann L."/>
        </authorList>
    </citation>
    <scope>NUCLEOTIDE SEQUENCE</scope>
    <source>
        <strain evidence="3">CCFEE 5485</strain>
    </source>
</reference>
<dbReference type="InterPro" id="IPR004360">
    <property type="entry name" value="Glyas_Fos-R_dOase_dom"/>
</dbReference>
<evidence type="ECO:0000259" key="2">
    <source>
        <dbReference type="PROSITE" id="PS51819"/>
    </source>
</evidence>
<dbReference type="InterPro" id="IPR029068">
    <property type="entry name" value="Glyas_Bleomycin-R_OHBP_Dase"/>
</dbReference>
<dbReference type="PANTHER" id="PTHR21366">
    <property type="entry name" value="GLYOXALASE FAMILY PROTEIN"/>
    <property type="match status" value="1"/>
</dbReference>
<dbReference type="Gene3D" id="3.10.180.10">
    <property type="entry name" value="2,3-Dihydroxybiphenyl 1,2-Dioxygenase, domain 1"/>
    <property type="match status" value="1"/>
</dbReference>
<dbReference type="InterPro" id="IPR037523">
    <property type="entry name" value="VOC_core"/>
</dbReference>